<comment type="caution">
    <text evidence="1">The sequence shown here is derived from an EMBL/GenBank/DDBJ whole genome shotgun (WGS) entry which is preliminary data.</text>
</comment>
<protein>
    <submittedName>
        <fullName evidence="1">Uncharacterized protein</fullName>
    </submittedName>
</protein>
<organism evidence="1 2">
    <name type="scientific">Mycena rosella</name>
    <name type="common">Pink bonnet</name>
    <name type="synonym">Agaricus rosellus</name>
    <dbReference type="NCBI Taxonomy" id="1033263"/>
    <lineage>
        <taxon>Eukaryota</taxon>
        <taxon>Fungi</taxon>
        <taxon>Dikarya</taxon>
        <taxon>Basidiomycota</taxon>
        <taxon>Agaricomycotina</taxon>
        <taxon>Agaricomycetes</taxon>
        <taxon>Agaricomycetidae</taxon>
        <taxon>Agaricales</taxon>
        <taxon>Marasmiineae</taxon>
        <taxon>Mycenaceae</taxon>
        <taxon>Mycena</taxon>
    </lineage>
</organism>
<proteinExistence type="predicted"/>
<reference evidence="1" key="1">
    <citation type="submission" date="2023-03" db="EMBL/GenBank/DDBJ databases">
        <title>Massive genome expansion in bonnet fungi (Mycena s.s.) driven by repeated elements and novel gene families across ecological guilds.</title>
        <authorList>
            <consortium name="Lawrence Berkeley National Laboratory"/>
            <person name="Harder C.B."/>
            <person name="Miyauchi S."/>
            <person name="Viragh M."/>
            <person name="Kuo A."/>
            <person name="Thoen E."/>
            <person name="Andreopoulos B."/>
            <person name="Lu D."/>
            <person name="Skrede I."/>
            <person name="Drula E."/>
            <person name="Henrissat B."/>
            <person name="Morin E."/>
            <person name="Kohler A."/>
            <person name="Barry K."/>
            <person name="LaButti K."/>
            <person name="Morin E."/>
            <person name="Salamov A."/>
            <person name="Lipzen A."/>
            <person name="Mereny Z."/>
            <person name="Hegedus B."/>
            <person name="Baldrian P."/>
            <person name="Stursova M."/>
            <person name="Weitz H."/>
            <person name="Taylor A."/>
            <person name="Grigoriev I.V."/>
            <person name="Nagy L.G."/>
            <person name="Martin F."/>
            <person name="Kauserud H."/>
        </authorList>
    </citation>
    <scope>NUCLEOTIDE SEQUENCE</scope>
    <source>
        <strain evidence="1">CBHHK067</strain>
    </source>
</reference>
<name>A0AAD7E155_MYCRO</name>
<evidence type="ECO:0000313" key="1">
    <source>
        <dbReference type="EMBL" id="KAJ7703537.1"/>
    </source>
</evidence>
<dbReference type="Proteomes" id="UP001221757">
    <property type="component" value="Unassembled WGS sequence"/>
</dbReference>
<accession>A0AAD7E155</accession>
<dbReference type="EMBL" id="JARKIE010000012">
    <property type="protein sequence ID" value="KAJ7703537.1"/>
    <property type="molecule type" value="Genomic_DNA"/>
</dbReference>
<sequence>MWGKNDCTTFWTTYSIAPLKKHAELRAWASGFRDSSLSLQLHLANLSPWVPEEDTASVSDTLVFFRKYTHQCCSLLVTLDPYTLPAAIQELRACDLTRLSSLTCKRYPGIRPAAKFQKPGEITFNGDGPITTLYILRLFDMAFNWSITSDCSEWLRRVGDTRRSVVWTDEELG</sequence>
<evidence type="ECO:0000313" key="2">
    <source>
        <dbReference type="Proteomes" id="UP001221757"/>
    </source>
</evidence>
<keyword evidence="2" id="KW-1185">Reference proteome</keyword>
<dbReference type="AlphaFoldDB" id="A0AAD7E155"/>
<gene>
    <name evidence="1" type="ORF">B0H17DRAFT_1127171</name>
</gene>